<reference evidence="8 10" key="1">
    <citation type="journal article" date="2019" name="Nat. Med.">
        <title>A library of human gut bacterial isolates paired with longitudinal multiomics data enables mechanistic microbiome research.</title>
        <authorList>
            <person name="Poyet M."/>
            <person name="Groussin M."/>
            <person name="Gibbons S.M."/>
            <person name="Avila-Pacheco J."/>
            <person name="Jiang X."/>
            <person name="Kearney S.M."/>
            <person name="Perrotta A.R."/>
            <person name="Berdy B."/>
            <person name="Zhao S."/>
            <person name="Lieberman T.D."/>
            <person name="Swanson P.K."/>
            <person name="Smith M."/>
            <person name="Roesemann S."/>
            <person name="Alexander J.E."/>
            <person name="Rich S.A."/>
            <person name="Livny J."/>
            <person name="Vlamakis H."/>
            <person name="Clish C."/>
            <person name="Bullock K."/>
            <person name="Deik A."/>
            <person name="Scott J."/>
            <person name="Pierce K.A."/>
            <person name="Xavier R.J."/>
            <person name="Alm E.J."/>
        </authorList>
    </citation>
    <scope>NUCLEOTIDE SEQUENCE [LARGE SCALE GENOMIC DNA]</scope>
    <source>
        <strain evidence="8 10">BIOML-A2</strain>
    </source>
</reference>
<sequence>MAESSHPPADHSAHYLFLIVGAPLAAFLIAASRAFETHGLTIPLVRITTGIAGLMLQAIPFMMLGALMSAAVTTFVSESLIRRHIPHSTFGGLAIGLLTGLCLPVCDCMVVPTFASIVRKRMPLPCAVTFLTAVPVTNPIAIWSTWYAFPDKPWMVLWRTGLGMIIAVTVGASFALWPPKSSATATDYANRTDYADYAIKNRTACTRHADDACCSTGLGDDARKMTDDPPIIRFLRCTHHDFLHMMPILLFSAIIASLARTYIRPSANGLDTSTLASILAIILAMGLAFLCSLCSSSDAVIASSMVGVLPQSALIAFLTFGPVLDLKNTLMLISACRPRFVIRFIGTFAITCFTAVCIAQHWMPGA</sequence>
<proteinExistence type="inferred from homology"/>
<dbReference type="GO" id="GO:0005886">
    <property type="term" value="C:plasma membrane"/>
    <property type="evidence" value="ECO:0007669"/>
    <property type="project" value="UniProtKB-SubCell"/>
</dbReference>
<dbReference type="EMBL" id="WDPD01000009">
    <property type="protein sequence ID" value="KAB7460243.1"/>
    <property type="molecule type" value="Genomic_DNA"/>
</dbReference>
<evidence type="ECO:0000313" key="8">
    <source>
        <dbReference type="EMBL" id="KAB7460243.1"/>
    </source>
</evidence>
<dbReference type="EMBL" id="CACRSP010000001">
    <property type="protein sequence ID" value="VYS73251.1"/>
    <property type="molecule type" value="Genomic_DNA"/>
</dbReference>
<feature type="transmembrane region" description="Helical" evidence="7">
    <location>
        <begin position="242"/>
        <end position="263"/>
    </location>
</feature>
<evidence type="ECO:0000256" key="6">
    <source>
        <dbReference type="ARBA" id="ARBA00023136"/>
    </source>
</evidence>
<feature type="transmembrane region" description="Helical" evidence="7">
    <location>
        <begin position="127"/>
        <end position="149"/>
    </location>
</feature>
<dbReference type="Pfam" id="PF03773">
    <property type="entry name" value="ArsP_1"/>
    <property type="match status" value="1"/>
</dbReference>
<name>A0A6N2QZ57_9BIFI</name>
<feature type="transmembrane region" description="Helical" evidence="7">
    <location>
        <begin position="275"/>
        <end position="293"/>
    </location>
</feature>
<keyword evidence="3" id="KW-1003">Cell membrane</keyword>
<dbReference type="InterPro" id="IPR005524">
    <property type="entry name" value="DUF318"/>
</dbReference>
<evidence type="ECO:0000313" key="10">
    <source>
        <dbReference type="Proteomes" id="UP000429211"/>
    </source>
</evidence>
<feature type="transmembrane region" description="Helical" evidence="7">
    <location>
        <begin position="12"/>
        <end position="32"/>
    </location>
</feature>
<evidence type="ECO:0000256" key="2">
    <source>
        <dbReference type="ARBA" id="ARBA00006386"/>
    </source>
</evidence>
<feature type="transmembrane region" description="Helical" evidence="7">
    <location>
        <begin position="340"/>
        <end position="359"/>
    </location>
</feature>
<keyword evidence="5 7" id="KW-1133">Transmembrane helix</keyword>
<feature type="transmembrane region" description="Helical" evidence="7">
    <location>
        <begin position="90"/>
        <end position="115"/>
    </location>
</feature>
<evidence type="ECO:0000313" key="9">
    <source>
        <dbReference type="EMBL" id="VYS73251.1"/>
    </source>
</evidence>
<evidence type="ECO:0000256" key="4">
    <source>
        <dbReference type="ARBA" id="ARBA00022692"/>
    </source>
</evidence>
<accession>A0A6N2QZ57</accession>
<protein>
    <submittedName>
        <fullName evidence="8 9">Permease</fullName>
    </submittedName>
</protein>
<evidence type="ECO:0000256" key="3">
    <source>
        <dbReference type="ARBA" id="ARBA00022475"/>
    </source>
</evidence>
<dbReference type="RefSeq" id="WP_034519845.1">
    <property type="nucleotide sequence ID" value="NZ_CACRSP010000001.1"/>
</dbReference>
<gene>
    <name evidence="9" type="ORF">BDLFYP24_00082</name>
    <name evidence="8" type="ORF">GBB04_08185</name>
</gene>
<reference evidence="9" key="2">
    <citation type="submission" date="2019-11" db="EMBL/GenBank/DDBJ databases">
        <authorList>
            <person name="Feng L."/>
        </authorList>
    </citation>
    <scope>NUCLEOTIDE SEQUENCE</scope>
    <source>
        <strain evidence="9">BdentiumLFYP24</strain>
    </source>
</reference>
<comment type="similarity">
    <text evidence="2">Belongs to the UPF0718 family.</text>
</comment>
<dbReference type="PANTHER" id="PTHR34184">
    <property type="entry name" value="UPF0718 PROTEIN YCGR"/>
    <property type="match status" value="1"/>
</dbReference>
<dbReference type="Proteomes" id="UP000429211">
    <property type="component" value="Unassembled WGS sequence"/>
</dbReference>
<comment type="subcellular location">
    <subcellularLocation>
        <location evidence="1">Cell membrane</location>
        <topology evidence="1">Multi-pass membrane protein</topology>
    </subcellularLocation>
</comment>
<dbReference type="AlphaFoldDB" id="A0A6N2QZ57"/>
<evidence type="ECO:0000256" key="1">
    <source>
        <dbReference type="ARBA" id="ARBA00004651"/>
    </source>
</evidence>
<organism evidence="9">
    <name type="scientific">Bifidobacterium dentium</name>
    <dbReference type="NCBI Taxonomy" id="1689"/>
    <lineage>
        <taxon>Bacteria</taxon>
        <taxon>Bacillati</taxon>
        <taxon>Actinomycetota</taxon>
        <taxon>Actinomycetes</taxon>
        <taxon>Bifidobacteriales</taxon>
        <taxon>Bifidobacteriaceae</taxon>
        <taxon>Bifidobacterium</taxon>
    </lineage>
</organism>
<evidence type="ECO:0000256" key="7">
    <source>
        <dbReference type="SAM" id="Phobius"/>
    </source>
</evidence>
<dbReference type="PANTHER" id="PTHR34184:SF4">
    <property type="entry name" value="UPF0718 PROTEIN YCGR"/>
    <property type="match status" value="1"/>
</dbReference>
<keyword evidence="6 7" id="KW-0472">Membrane</keyword>
<feature type="transmembrane region" description="Helical" evidence="7">
    <location>
        <begin position="155"/>
        <end position="177"/>
    </location>
</feature>
<feature type="transmembrane region" description="Helical" evidence="7">
    <location>
        <begin position="44"/>
        <end position="70"/>
    </location>
</feature>
<evidence type="ECO:0000256" key="5">
    <source>
        <dbReference type="ARBA" id="ARBA00022989"/>
    </source>
</evidence>
<keyword evidence="4 7" id="KW-0812">Transmembrane</keyword>
<dbReference type="InterPro" id="IPR052923">
    <property type="entry name" value="UPF0718"/>
</dbReference>